<name>A0A074VAC4_9NEIS</name>
<keyword evidence="5" id="KW-0564">Palmitate</keyword>
<proteinExistence type="inferred from homology"/>
<dbReference type="PROSITE" id="PS51257">
    <property type="entry name" value="PROKAR_LIPOPROTEIN"/>
    <property type="match status" value="1"/>
</dbReference>
<organism evidence="8 9">
    <name type="scientific">Snodgrassella alvi SCGC AB-598-J21</name>
    <dbReference type="NCBI Taxonomy" id="1385367"/>
    <lineage>
        <taxon>Bacteria</taxon>
        <taxon>Pseudomonadati</taxon>
        <taxon>Pseudomonadota</taxon>
        <taxon>Betaproteobacteria</taxon>
        <taxon>Neisseriales</taxon>
        <taxon>Neisseriaceae</taxon>
        <taxon>Snodgrassella</taxon>
    </lineage>
</organism>
<evidence type="ECO:0000256" key="2">
    <source>
        <dbReference type="ARBA" id="ARBA00008973"/>
    </source>
</evidence>
<dbReference type="AlphaFoldDB" id="A0A074VAC4"/>
<evidence type="ECO:0000256" key="1">
    <source>
        <dbReference type="ARBA" id="ARBA00004635"/>
    </source>
</evidence>
<dbReference type="PANTHER" id="PTHR30429:SF0">
    <property type="entry name" value="METHIONINE-BINDING LIPOPROTEIN METQ"/>
    <property type="match status" value="1"/>
</dbReference>
<keyword evidence="4" id="KW-0472">Membrane</keyword>
<comment type="subcellular location">
    <subcellularLocation>
        <location evidence="1">Membrane</location>
        <topology evidence="1">Lipid-anchor</topology>
    </subcellularLocation>
</comment>
<protein>
    <submittedName>
        <fullName evidence="8">ABC-type metal ion transport system, periplasmic component/surface antigen</fullName>
    </submittedName>
</protein>
<accession>A0A074VAC4</accession>
<evidence type="ECO:0000256" key="3">
    <source>
        <dbReference type="ARBA" id="ARBA00022729"/>
    </source>
</evidence>
<dbReference type="SUPFAM" id="SSF53850">
    <property type="entry name" value="Periplasmic binding protein-like II"/>
    <property type="match status" value="1"/>
</dbReference>
<dbReference type="Gene3D" id="3.40.190.10">
    <property type="entry name" value="Periplasmic binding protein-like II"/>
    <property type="match status" value="2"/>
</dbReference>
<sequence length="276" mass="30897">MNKIIYFVLFCLVTTGLIACSKTQQDSTAASTTKKELVFGASAMPYSTVFEQGIKPILEKQGYAIKTMNFSTLEVNNQSVNNGQVDFNLDQHTAYLNVFNREKGTHLYPLVHIPTIPAAIYSDKYTSFQQAPNGATVLIPSDPANTSRALRILTDNHFIQLKSGTNPILATSRDIVSNPKQLKIKEMDSVMIPRTLGEVDFGFASGGIAYQSKLDPKKAVLREKVIPEMEMVVTINEKNKDTQWAKDLKAAYQSPEFKQFMQKYNQNQMWALPQGE</sequence>
<keyword evidence="6" id="KW-0449">Lipoprotein</keyword>
<dbReference type="GO" id="GO:0016020">
    <property type="term" value="C:membrane"/>
    <property type="evidence" value="ECO:0007669"/>
    <property type="project" value="UniProtKB-SubCell"/>
</dbReference>
<gene>
    <name evidence="8" type="ORF">SASC598J21_014250</name>
</gene>
<evidence type="ECO:0000256" key="4">
    <source>
        <dbReference type="ARBA" id="ARBA00023136"/>
    </source>
</evidence>
<evidence type="ECO:0000256" key="5">
    <source>
        <dbReference type="ARBA" id="ARBA00023139"/>
    </source>
</evidence>
<reference evidence="8 9" key="1">
    <citation type="journal article" date="2014" name="PLoS Genet.">
        <title>Hidden diversity in honey bee gut symbionts detected by single-cell genomics.</title>
        <authorList>
            <person name="Engel P."/>
            <person name="Stepanauskas R."/>
            <person name="Moran N."/>
        </authorList>
    </citation>
    <scope>NUCLEOTIDE SEQUENCE [LARGE SCALE GENOMIC DNA]</scope>
    <source>
        <strain evidence="8 9">SCGC AB-598-J21</strain>
    </source>
</reference>
<evidence type="ECO:0000313" key="9">
    <source>
        <dbReference type="Proteomes" id="UP000027644"/>
    </source>
</evidence>
<evidence type="ECO:0000256" key="7">
    <source>
        <dbReference type="SAM" id="SignalP"/>
    </source>
</evidence>
<evidence type="ECO:0000256" key="6">
    <source>
        <dbReference type="ARBA" id="ARBA00023288"/>
    </source>
</evidence>
<feature type="signal peptide" evidence="7">
    <location>
        <begin position="1"/>
        <end position="19"/>
    </location>
</feature>
<comment type="similarity">
    <text evidence="2">Belongs to the NlpA lipoprotein family.</text>
</comment>
<dbReference type="PANTHER" id="PTHR30429">
    <property type="entry name" value="D-METHIONINE-BINDING LIPOPROTEIN METQ"/>
    <property type="match status" value="1"/>
</dbReference>
<evidence type="ECO:0000313" key="8">
    <source>
        <dbReference type="EMBL" id="KEQ00827.1"/>
    </source>
</evidence>
<comment type="caution">
    <text evidence="8">The sequence shown here is derived from an EMBL/GenBank/DDBJ whole genome shotgun (WGS) entry which is preliminary data.</text>
</comment>
<dbReference type="Pfam" id="PF03180">
    <property type="entry name" value="Lipoprotein_9"/>
    <property type="match status" value="1"/>
</dbReference>
<keyword evidence="3 7" id="KW-0732">Signal</keyword>
<feature type="chain" id="PRO_5001701925" evidence="7">
    <location>
        <begin position="20"/>
        <end position="276"/>
    </location>
</feature>
<dbReference type="InterPro" id="IPR004872">
    <property type="entry name" value="Lipoprotein_NlpA"/>
</dbReference>
<dbReference type="Proteomes" id="UP000027644">
    <property type="component" value="Unassembled WGS sequence"/>
</dbReference>
<dbReference type="EMBL" id="AVQL01000444">
    <property type="protein sequence ID" value="KEQ00827.1"/>
    <property type="molecule type" value="Genomic_DNA"/>
</dbReference>